<protein>
    <submittedName>
        <fullName evidence="2">Acetyltransferase (GNAT) family protein</fullName>
    </submittedName>
</protein>
<dbReference type="SUPFAM" id="SSF55729">
    <property type="entry name" value="Acyl-CoA N-acyltransferases (Nat)"/>
    <property type="match status" value="1"/>
</dbReference>
<evidence type="ECO:0000259" key="1">
    <source>
        <dbReference type="Pfam" id="PF00583"/>
    </source>
</evidence>
<proteinExistence type="predicted"/>
<dbReference type="GO" id="GO:0016747">
    <property type="term" value="F:acyltransferase activity, transferring groups other than amino-acyl groups"/>
    <property type="evidence" value="ECO:0007669"/>
    <property type="project" value="InterPro"/>
</dbReference>
<dbReference type="Proteomes" id="UP000248987">
    <property type="component" value="Unassembled WGS sequence"/>
</dbReference>
<organism evidence="2 3">
    <name type="scientific">Gelidibacter algens</name>
    <dbReference type="NCBI Taxonomy" id="49280"/>
    <lineage>
        <taxon>Bacteria</taxon>
        <taxon>Pseudomonadati</taxon>
        <taxon>Bacteroidota</taxon>
        <taxon>Flavobacteriia</taxon>
        <taxon>Flavobacteriales</taxon>
        <taxon>Flavobacteriaceae</taxon>
        <taxon>Gelidibacter</taxon>
    </lineage>
</organism>
<dbReference type="STRING" id="49280.A9996_00215"/>
<reference evidence="2 3" key="1">
    <citation type="submission" date="2018-06" db="EMBL/GenBank/DDBJ databases">
        <title>Genomic Encyclopedia of Archaeal and Bacterial Type Strains, Phase II (KMG-II): from individual species to whole genera.</title>
        <authorList>
            <person name="Goeker M."/>
        </authorList>
    </citation>
    <scope>NUCLEOTIDE SEQUENCE [LARGE SCALE GENOMIC DNA]</scope>
    <source>
        <strain evidence="2 3">DSM 12408</strain>
    </source>
</reference>
<evidence type="ECO:0000313" key="3">
    <source>
        <dbReference type="Proteomes" id="UP000248987"/>
    </source>
</evidence>
<accession>A0A1A7R4K7</accession>
<keyword evidence="2" id="KW-0808">Transferase</keyword>
<dbReference type="EMBL" id="QLLQ01000011">
    <property type="protein sequence ID" value="RAJ22042.1"/>
    <property type="molecule type" value="Genomic_DNA"/>
</dbReference>
<keyword evidence="3" id="KW-1185">Reference proteome</keyword>
<sequence length="220" mass="25743">MESDNRGVKNRLKSILTIIKHGMFWHGVRNNVARLGLDVMPYHWSKATIHSVDAPTIKANDLDLKFSVFGESEINFIKSTIKGIENKNLLAYLKNGETCIGLKQHTDIVAFLFIRRQSFYFRNHYFNLGDNDSYLHSMYVFEKYRGRNIASYLRYQGFTLLEKEGITNFYSISEYFNKSAIKYQRKSNSQPIKLYLSVIVFKKKTLNYTLKSFKFATSYS</sequence>
<dbReference type="RefSeq" id="WP_066429535.1">
    <property type="nucleotide sequence ID" value="NZ_LZRN01000001.1"/>
</dbReference>
<dbReference type="InterPro" id="IPR016181">
    <property type="entry name" value="Acyl_CoA_acyltransferase"/>
</dbReference>
<dbReference type="Pfam" id="PF00583">
    <property type="entry name" value="Acetyltransf_1"/>
    <property type="match status" value="1"/>
</dbReference>
<dbReference type="AlphaFoldDB" id="A0A1A7R4K7"/>
<comment type="caution">
    <text evidence="2">The sequence shown here is derived from an EMBL/GenBank/DDBJ whole genome shotgun (WGS) entry which is preliminary data.</text>
</comment>
<dbReference type="InterPro" id="IPR000182">
    <property type="entry name" value="GNAT_dom"/>
</dbReference>
<name>A0A1A7R4K7_9FLAO</name>
<dbReference type="OrthoDB" id="1419559at2"/>
<feature type="domain" description="N-acetyltransferase" evidence="1">
    <location>
        <begin position="93"/>
        <end position="183"/>
    </location>
</feature>
<evidence type="ECO:0000313" key="2">
    <source>
        <dbReference type="EMBL" id="RAJ22042.1"/>
    </source>
</evidence>
<gene>
    <name evidence="2" type="ORF">LX77_02700</name>
</gene>
<dbReference type="Gene3D" id="3.40.630.30">
    <property type="match status" value="1"/>
</dbReference>